<dbReference type="GeneID" id="91415866"/>
<sequence length="111" mass="12275">MATTKKPAGREVVSLDTLAKQKRDALPEPVTFELHGVEFTLEPFNSLPMDVQERMRGPEDYLSILRTALSEEKVKEMIGAGYTLLDLNLVAEEWIRRSGIEPGELGASSAS</sequence>
<dbReference type="Proteomes" id="UP000326598">
    <property type="component" value="Chromosome"/>
</dbReference>
<name>A0A5J6HUB6_STRC4</name>
<dbReference type="KEGG" id="scoe:CP976_07175"/>
<protein>
    <submittedName>
        <fullName evidence="1">Uncharacterized protein</fullName>
    </submittedName>
</protein>
<evidence type="ECO:0000313" key="2">
    <source>
        <dbReference type="Proteomes" id="UP000326598"/>
    </source>
</evidence>
<evidence type="ECO:0000313" key="1">
    <source>
        <dbReference type="EMBL" id="QEV23949.1"/>
    </source>
</evidence>
<reference evidence="1 2" key="1">
    <citation type="submission" date="2017-09" db="EMBL/GenBank/DDBJ databases">
        <authorList>
            <person name="Lee N."/>
            <person name="Cho B.-K."/>
        </authorList>
    </citation>
    <scope>NUCLEOTIDE SEQUENCE [LARGE SCALE GENOMIC DNA]</scope>
    <source>
        <strain evidence="1 2">ATCC 13740</strain>
    </source>
</reference>
<organism evidence="1 2">
    <name type="scientific">Streptomyces coeruleorubidus</name>
    <dbReference type="NCBI Taxonomy" id="116188"/>
    <lineage>
        <taxon>Bacteria</taxon>
        <taxon>Bacillati</taxon>
        <taxon>Actinomycetota</taxon>
        <taxon>Actinomycetes</taxon>
        <taxon>Kitasatosporales</taxon>
        <taxon>Streptomycetaceae</taxon>
        <taxon>Streptomyces</taxon>
    </lineage>
</organism>
<dbReference type="EMBL" id="CP023694">
    <property type="protein sequence ID" value="QEV23949.1"/>
    <property type="molecule type" value="Genomic_DNA"/>
</dbReference>
<accession>A0A5J6HUB6</accession>
<dbReference type="AlphaFoldDB" id="A0A5J6HUB6"/>
<gene>
    <name evidence="1" type="ORF">CP976_07175</name>
</gene>
<dbReference type="RefSeq" id="WP_150479568.1">
    <property type="nucleotide sequence ID" value="NZ_BMTB01000010.1"/>
</dbReference>
<proteinExistence type="predicted"/>